<keyword evidence="2" id="KW-0472">Membrane</keyword>
<evidence type="ECO:0000313" key="5">
    <source>
        <dbReference type="EMBL" id="TFD63493.1"/>
    </source>
</evidence>
<name>A0A4R9ALT7_9MICO</name>
<evidence type="ECO:0000259" key="3">
    <source>
        <dbReference type="Pfam" id="PF09972"/>
    </source>
</evidence>
<dbReference type="Pfam" id="PF20990">
    <property type="entry name" value="DUF2207_C"/>
    <property type="match status" value="1"/>
</dbReference>
<dbReference type="Proteomes" id="UP000298154">
    <property type="component" value="Unassembled WGS sequence"/>
</dbReference>
<evidence type="ECO:0000259" key="4">
    <source>
        <dbReference type="Pfam" id="PF20990"/>
    </source>
</evidence>
<dbReference type="RefSeq" id="WP_134556808.1">
    <property type="nucleotide sequence ID" value="NZ_SOHK01000023.1"/>
</dbReference>
<dbReference type="OrthoDB" id="4973253at2"/>
<keyword evidence="6" id="KW-1185">Reference proteome</keyword>
<feature type="transmembrane region" description="Helical" evidence="2">
    <location>
        <begin position="269"/>
        <end position="291"/>
    </location>
</feature>
<accession>A0A4R9ALT7</accession>
<protein>
    <submittedName>
        <fullName evidence="5">DUF2207 domain-containing protein</fullName>
    </submittedName>
</protein>
<dbReference type="EMBL" id="SOHK01000023">
    <property type="protein sequence ID" value="TFD63493.1"/>
    <property type="molecule type" value="Genomic_DNA"/>
</dbReference>
<sequence length="637" mass="66922">MLRSVRPALVVLLGALIIGGGVLALAPTAQAAVLTPASTSTGTILGADANDFSFDSFDAQYELGLDADGRSTLTTVETIVARFPETDQNRGIRRAIPTHYQGHPTDIAIDGVTDENGTPRGFDTETTSEDRNQEFLDVTITADDFVHGAQTYVITYEQSNVTLYPSDANTEEFYWDVNGTGWDQTFGLVTAAVRFDPALVDRLTGSPLCFQGPEGSDTACESIRSTGSSTEPAVSALATNLSARENLTVVVLFEPGTFVPRDESFTANAFPSVGLVGAIASLLTALAAGLLRATRWRSALGRFTIIAEYLPPRGVNLLTSGDVSGTASKAMAAQFISFAVRGNVRILEAGDKKSHFLLEFVHADGVDETESRILGKLFPGLQSGDQRDLKKKSISLSKSLQKERLAARAQSLRLGLREKKDNGLRAWLFVLAVVSAGVALAGSLGAVITVVGGLWPLLIIAVAIISAVGTFVFAGNLAPLTDSGAELRDYLKGVKLYIGLAEADRLRVLQSPEGAVRSVYRPENARPDLTQRTDTADAPSVQIVKLYERVLPLAVLFGQEKDWSGVLGQYYAESNTQPVWYSGSGMFQAAYFAGAISTFSTATSASWSGSATSSSSSGGGGGGFSGGGGGGGGGGGV</sequence>
<feature type="transmembrane region" description="Helical" evidence="2">
    <location>
        <begin position="454"/>
        <end position="478"/>
    </location>
</feature>
<dbReference type="InterPro" id="IPR018702">
    <property type="entry name" value="DUF2207"/>
</dbReference>
<reference evidence="5 6" key="1">
    <citation type="submission" date="2019-03" db="EMBL/GenBank/DDBJ databases">
        <title>Genomics of glacier-inhabiting Cryobacterium strains.</title>
        <authorList>
            <person name="Liu Q."/>
            <person name="Xin Y.-H."/>
        </authorList>
    </citation>
    <scope>NUCLEOTIDE SEQUENCE [LARGE SCALE GENOMIC DNA]</scope>
    <source>
        <strain evidence="5 6">Sr36</strain>
    </source>
</reference>
<gene>
    <name evidence="5" type="ORF">E3T47_14795</name>
</gene>
<proteinExistence type="predicted"/>
<feature type="compositionally biased region" description="Low complexity" evidence="1">
    <location>
        <begin position="607"/>
        <end position="616"/>
    </location>
</feature>
<comment type="caution">
    <text evidence="5">The sequence shown here is derived from an EMBL/GenBank/DDBJ whole genome shotgun (WGS) entry which is preliminary data.</text>
</comment>
<organism evidence="5 6">
    <name type="scientific">Cryobacterium ruanii</name>
    <dbReference type="NCBI Taxonomy" id="1259197"/>
    <lineage>
        <taxon>Bacteria</taxon>
        <taxon>Bacillati</taxon>
        <taxon>Actinomycetota</taxon>
        <taxon>Actinomycetes</taxon>
        <taxon>Micrococcales</taxon>
        <taxon>Microbacteriaceae</taxon>
        <taxon>Cryobacterium</taxon>
    </lineage>
</organism>
<evidence type="ECO:0000256" key="2">
    <source>
        <dbReference type="SAM" id="Phobius"/>
    </source>
</evidence>
<evidence type="ECO:0000256" key="1">
    <source>
        <dbReference type="SAM" id="MobiDB-lite"/>
    </source>
</evidence>
<feature type="domain" description="Predicted membrane protein YciQ-like C-terminal" evidence="4">
    <location>
        <begin position="310"/>
        <end position="513"/>
    </location>
</feature>
<dbReference type="AlphaFoldDB" id="A0A4R9ALT7"/>
<feature type="region of interest" description="Disordered" evidence="1">
    <location>
        <begin position="607"/>
        <end position="637"/>
    </location>
</feature>
<feature type="compositionally biased region" description="Gly residues" evidence="1">
    <location>
        <begin position="617"/>
        <end position="637"/>
    </location>
</feature>
<keyword evidence="2" id="KW-1133">Transmembrane helix</keyword>
<feature type="transmembrane region" description="Helical" evidence="2">
    <location>
        <begin position="426"/>
        <end position="448"/>
    </location>
</feature>
<evidence type="ECO:0000313" key="6">
    <source>
        <dbReference type="Proteomes" id="UP000298154"/>
    </source>
</evidence>
<dbReference type="InterPro" id="IPR048389">
    <property type="entry name" value="YciQ-like_C"/>
</dbReference>
<keyword evidence="2" id="KW-0812">Transmembrane</keyword>
<dbReference type="Pfam" id="PF09972">
    <property type="entry name" value="DUF2207"/>
    <property type="match status" value="1"/>
</dbReference>
<feature type="domain" description="DUF2207" evidence="3">
    <location>
        <begin position="60"/>
        <end position="253"/>
    </location>
</feature>